<dbReference type="PROSITE" id="PS50878">
    <property type="entry name" value="RT_POL"/>
    <property type="match status" value="1"/>
</dbReference>
<evidence type="ECO:0000313" key="2">
    <source>
        <dbReference type="EMBL" id="PKD19648.1"/>
    </source>
</evidence>
<reference evidence="2 3" key="1">
    <citation type="submission" date="2015-10" db="EMBL/GenBank/DDBJ databases">
        <title>Draft genome sequence of Salegentibacter salinarum KCTC 12975.</title>
        <authorList>
            <person name="Lin W."/>
            <person name="Zheng Q."/>
        </authorList>
    </citation>
    <scope>NUCLEOTIDE SEQUENCE [LARGE SCALE GENOMIC DNA]</scope>
    <source>
        <strain evidence="2 3">KCTC 12975</strain>
    </source>
</reference>
<dbReference type="RefSeq" id="WP_200811843.1">
    <property type="nucleotide sequence ID" value="NZ_FUZC01000016.1"/>
</dbReference>
<accession>A0A2N0TYB3</accession>
<dbReference type="AlphaFoldDB" id="A0A2N0TYB3"/>
<gene>
    <name evidence="2" type="ORF">APR41_15640</name>
</gene>
<comment type="caution">
    <text evidence="2">The sequence shown here is derived from an EMBL/GenBank/DDBJ whole genome shotgun (WGS) entry which is preliminary data.</text>
</comment>
<evidence type="ECO:0000313" key="3">
    <source>
        <dbReference type="Proteomes" id="UP000232673"/>
    </source>
</evidence>
<dbReference type="InterPro" id="IPR000477">
    <property type="entry name" value="RT_dom"/>
</dbReference>
<keyword evidence="3" id="KW-1185">Reference proteome</keyword>
<protein>
    <recommendedName>
        <fullName evidence="1">Reverse transcriptase domain-containing protein</fullName>
    </recommendedName>
</protein>
<dbReference type="Proteomes" id="UP000232673">
    <property type="component" value="Unassembled WGS sequence"/>
</dbReference>
<feature type="domain" description="Reverse transcriptase" evidence="1">
    <location>
        <begin position="1"/>
        <end position="65"/>
    </location>
</feature>
<organism evidence="2 3">
    <name type="scientific">Salegentibacter salinarum</name>
    <dbReference type="NCBI Taxonomy" id="447422"/>
    <lineage>
        <taxon>Bacteria</taxon>
        <taxon>Pseudomonadati</taxon>
        <taxon>Bacteroidota</taxon>
        <taxon>Flavobacteriia</taxon>
        <taxon>Flavobacteriales</taxon>
        <taxon>Flavobacteriaceae</taxon>
        <taxon>Salegentibacter</taxon>
    </lineage>
</organism>
<sequence length="69" mass="7663">MKNSGIRMVRFAGDVLLFAPTKAQAGKYMAKATSYLEKELRLEVNKNKSSLTPIEEGIQYLGVVISPME</sequence>
<evidence type="ECO:0000259" key="1">
    <source>
        <dbReference type="PROSITE" id="PS50878"/>
    </source>
</evidence>
<proteinExistence type="predicted"/>
<name>A0A2N0TYB3_9FLAO</name>
<dbReference type="EMBL" id="LKTS01000011">
    <property type="protein sequence ID" value="PKD19648.1"/>
    <property type="molecule type" value="Genomic_DNA"/>
</dbReference>